<gene>
    <name evidence="2" type="ORF">EV685_0813</name>
</gene>
<evidence type="ECO:0000313" key="2">
    <source>
        <dbReference type="EMBL" id="RZS58519.1"/>
    </source>
</evidence>
<dbReference type="CDD" id="cd05154">
    <property type="entry name" value="ACAD10_11_N-like"/>
    <property type="match status" value="1"/>
</dbReference>
<dbReference type="EMBL" id="SGWV01000007">
    <property type="protein sequence ID" value="RZS58519.1"/>
    <property type="molecule type" value="Genomic_DNA"/>
</dbReference>
<keyword evidence="3" id="KW-1185">Reference proteome</keyword>
<dbReference type="Pfam" id="PF01636">
    <property type="entry name" value="APH"/>
    <property type="match status" value="1"/>
</dbReference>
<evidence type="ECO:0000313" key="3">
    <source>
        <dbReference type="Proteomes" id="UP000293433"/>
    </source>
</evidence>
<feature type="domain" description="Aminoglycoside phosphotransferase" evidence="1">
    <location>
        <begin position="30"/>
        <end position="252"/>
    </location>
</feature>
<dbReference type="PANTHER" id="PTHR47829">
    <property type="entry name" value="HYDROLASE, PUTATIVE (AFU_ORTHOLOGUE AFUA_1G12880)-RELATED"/>
    <property type="match status" value="1"/>
</dbReference>
<dbReference type="Gene3D" id="3.30.200.20">
    <property type="entry name" value="Phosphorylase Kinase, domain 1"/>
    <property type="match status" value="1"/>
</dbReference>
<sequence>MSTAIAPPDPALLADWLRAHVRPFHGAVRIEPLTGGQSNPTYRVDAGEHRWVLRRKPPGVLLASAHAVEREHRVMAALAGSAVPVPAMHVLCEDASVIGSPFYVMDFVDGRVFGRPDLPGLTPAERGAIFDEMNRVAAALHGVDVVAAGLSDYGKPQNYLARQIERWIRQYRASETERHEAMEQLIAWLLAHRPDDEATALVHGDYRIDNLIFHPTEPRVLAVLDWELSTLGHPLVDFAYHVMTWRVTPEEFRGLKGHDLAALGIPDEDAYVAAYVRRTGRDAAAGLPHFGYYLAFNMFRMAAILQGILARSLQGSAASADAERTGRQARPMAEAGWRLAQQLTAA</sequence>
<dbReference type="GO" id="GO:0016301">
    <property type="term" value="F:kinase activity"/>
    <property type="evidence" value="ECO:0007669"/>
    <property type="project" value="UniProtKB-KW"/>
</dbReference>
<proteinExistence type="predicted"/>
<dbReference type="InterPro" id="IPR052898">
    <property type="entry name" value="ACAD10-like"/>
</dbReference>
<dbReference type="Proteomes" id="UP000293433">
    <property type="component" value="Unassembled WGS sequence"/>
</dbReference>
<keyword evidence="2" id="KW-0418">Kinase</keyword>
<reference evidence="2 3" key="1">
    <citation type="submission" date="2019-02" db="EMBL/GenBank/DDBJ databases">
        <title>Genomic Encyclopedia of Type Strains, Phase IV (KMG-IV): sequencing the most valuable type-strain genomes for metagenomic binning, comparative biology and taxonomic classification.</title>
        <authorList>
            <person name="Goeker M."/>
        </authorList>
    </citation>
    <scope>NUCLEOTIDE SEQUENCE [LARGE SCALE GENOMIC DNA]</scope>
    <source>
        <strain evidence="2 3">DSM 10617</strain>
    </source>
</reference>
<comment type="caution">
    <text evidence="2">The sequence shown here is derived from an EMBL/GenBank/DDBJ whole genome shotgun (WGS) entry which is preliminary data.</text>
</comment>
<dbReference type="AlphaFoldDB" id="A0A4Q7LX73"/>
<accession>A0A4Q7LX73</accession>
<evidence type="ECO:0000259" key="1">
    <source>
        <dbReference type="Pfam" id="PF01636"/>
    </source>
</evidence>
<dbReference type="Gene3D" id="3.90.1200.10">
    <property type="match status" value="1"/>
</dbReference>
<dbReference type="PANTHER" id="PTHR47829:SF3">
    <property type="entry name" value="AMINOGLYCOSIDE PHOSPHOTRANSFERASE DOMAIN-CONTAINING PROTEIN"/>
    <property type="match status" value="1"/>
</dbReference>
<keyword evidence="2" id="KW-0808">Transferase</keyword>
<protein>
    <submittedName>
        <fullName evidence="2">Aminoglycoside phosphotransferase (APT) family kinase protein</fullName>
    </submittedName>
</protein>
<dbReference type="InterPro" id="IPR041726">
    <property type="entry name" value="ACAD10_11_N"/>
</dbReference>
<dbReference type="RefSeq" id="WP_242615407.1">
    <property type="nucleotide sequence ID" value="NZ_SGWV01000007.1"/>
</dbReference>
<dbReference type="InterPro" id="IPR011009">
    <property type="entry name" value="Kinase-like_dom_sf"/>
</dbReference>
<dbReference type="InterPro" id="IPR002575">
    <property type="entry name" value="Aminoglycoside_PTrfase"/>
</dbReference>
<dbReference type="SUPFAM" id="SSF56112">
    <property type="entry name" value="Protein kinase-like (PK-like)"/>
    <property type="match status" value="1"/>
</dbReference>
<name>A0A4Q7LX73_9BURK</name>
<organism evidence="2 3">
    <name type="scientific">Sphaerotilus mobilis</name>
    <dbReference type="NCBI Taxonomy" id="47994"/>
    <lineage>
        <taxon>Bacteria</taxon>
        <taxon>Pseudomonadati</taxon>
        <taxon>Pseudomonadota</taxon>
        <taxon>Betaproteobacteria</taxon>
        <taxon>Burkholderiales</taxon>
        <taxon>Sphaerotilaceae</taxon>
        <taxon>Sphaerotilus</taxon>
    </lineage>
</organism>